<reference evidence="2 3" key="1">
    <citation type="submission" date="2013-12" db="EMBL/GenBank/DDBJ databases">
        <title>Ecological redundancy of diverse viral populations within a natural community.</title>
        <authorList>
            <person name="Gregory A.C."/>
            <person name="LaButti K."/>
            <person name="Copeland A."/>
            <person name="Woyke T."/>
            <person name="Sullivan M.B."/>
        </authorList>
    </citation>
    <scope>NUCLEOTIDE SEQUENCE [LARGE SCALE GENOMIC DNA]</scope>
    <source>
        <strain evidence="2">Syn7803US103</strain>
    </source>
</reference>
<dbReference type="InterPro" id="IPR023346">
    <property type="entry name" value="Lysozyme-like_dom_sf"/>
</dbReference>
<protein>
    <submittedName>
        <fullName evidence="2">Late control gene D protein</fullName>
    </submittedName>
</protein>
<dbReference type="RefSeq" id="YP_009133990.1">
    <property type="nucleotide sequence ID" value="NC_026926.1"/>
</dbReference>
<feature type="region of interest" description="Disordered" evidence="1">
    <location>
        <begin position="186"/>
        <end position="219"/>
    </location>
</feature>
<feature type="region of interest" description="Disordered" evidence="1">
    <location>
        <begin position="657"/>
        <end position="687"/>
    </location>
</feature>
<proteinExistence type="predicted"/>
<feature type="compositionally biased region" description="Pro residues" evidence="1">
    <location>
        <begin position="663"/>
        <end position="673"/>
    </location>
</feature>
<dbReference type="Proteomes" id="UP000033008">
    <property type="component" value="Segment"/>
</dbReference>
<dbReference type="EMBL" id="KJ019069">
    <property type="protein sequence ID" value="AIX23903.1"/>
    <property type="molecule type" value="Genomic_DNA"/>
</dbReference>
<dbReference type="Gene3D" id="1.10.530.10">
    <property type="match status" value="1"/>
</dbReference>
<organism evidence="2 3">
    <name type="scientific">Synechococcus phage ACG-2014j</name>
    <dbReference type="NCBI Taxonomy" id="1493514"/>
    <lineage>
        <taxon>Viruses</taxon>
        <taxon>Duplodnaviria</taxon>
        <taxon>Heunggongvirae</taxon>
        <taxon>Uroviricota</taxon>
        <taxon>Caudoviricetes</taxon>
        <taxon>Pantevenvirales</taxon>
        <taxon>Kyanoviridae</taxon>
        <taxon>Potamoivirus</taxon>
        <taxon>Potamoivirus tusconj</taxon>
    </lineage>
</organism>
<accession>A0A0E3HCC3</accession>
<name>A0A0E3HCC3_9CAUD</name>
<dbReference type="SUPFAM" id="SSF53955">
    <property type="entry name" value="Lysozyme-like"/>
    <property type="match status" value="1"/>
</dbReference>
<dbReference type="OrthoDB" id="30465at10239"/>
<evidence type="ECO:0000256" key="1">
    <source>
        <dbReference type="SAM" id="MobiDB-lite"/>
    </source>
</evidence>
<sequence length="865" mass="89711">MAHGYASYQDNRGNVDYLGKIVDAVTNYLDNRDKKEKTADIVAAKVNILDEQKTLSAGKTNLLSGGGNTNVSEIPLQKMLGGSSLQRSLPGASAVNPDVVGGAATPGVSRRKGITGEGYFGDSIVDIGATNLGVERDLGGGDMFTKRLDTFSDSGGGSEEVVQAIDRLTFVTMSLVSATKEQSNQQKMIAGAQQQQTDKLARKSKAAAEESALENGQDLSGNSAYQGLLRAATGAMSGAGGSSRGGGPGMGLGGKVLAKNMLKGATRRGAGRTGGRLGAALGGKLMGGFGARMGAKLGAKGVGKIAGGALAKSLGKKIPLVGLGLGAVFAAQRAMQGDFVGAGLELASGAASTVPGIGTAGSVGIDAALAARDMGAVPFADGGIISDATLGLVGEKGKEGVFPLEGAEGRKTFLMFGEGILEAQYKNKNKYAKLQAQGLSQYYDKQNGWEKFVDALKNLLKNLIPGGGGDDNIFARLARYLTGGGGGLGRPVDAPDLKTAIRQLESGNDYGSMYSRDRATFSRGQEDITKMTIDEVDQLQTEYLNHQASKGYGEDQRSAAMGAYQMIEVKKVAKNMGLDTSKVLFNKETQDLMSNSWLNDAGYQEWKAGKITDAVFNDRLAGAFASVKKTSGRGAYDDDGMNTAYGNIMPLLAKLKKQASNPDPDPTPDPPDAGPLTLDPSEIPGANATPEEMAEYEEKLAAIAKRQAAALKAKQAAAATTGGDWAKSLNLGNAPFIDFGSDNQFRAIKRDSGGYTIMKKGFLGGMTRMETKDENLGLKDQLIEAAKPKEISSLAPGSTADPNALGIRSQELALASAGNITTINNITNMSPGANTGGNAPADIPVGVGSTDMGTIIYAFQEAKFS</sequence>
<dbReference type="GeneID" id="24171186"/>
<dbReference type="KEGG" id="vg:24171186"/>
<gene>
    <name evidence="2" type="ORF">Syn7803US103_8</name>
</gene>
<evidence type="ECO:0000313" key="2">
    <source>
        <dbReference type="EMBL" id="AIX23903.1"/>
    </source>
</evidence>
<feature type="compositionally biased region" description="Low complexity" evidence="1">
    <location>
        <begin position="186"/>
        <end position="196"/>
    </location>
</feature>
<evidence type="ECO:0000313" key="3">
    <source>
        <dbReference type="Proteomes" id="UP000033008"/>
    </source>
</evidence>